<name>A0AAE3U618_9BACT</name>
<evidence type="ECO:0000313" key="2">
    <source>
        <dbReference type="Proteomes" id="UP001241110"/>
    </source>
</evidence>
<comment type="caution">
    <text evidence="1">The sequence shown here is derived from an EMBL/GenBank/DDBJ whole genome shotgun (WGS) entry which is preliminary data.</text>
</comment>
<proteinExistence type="predicted"/>
<dbReference type="EMBL" id="JASJOS010000004">
    <property type="protein sequence ID" value="MDJ1480886.1"/>
    <property type="molecule type" value="Genomic_DNA"/>
</dbReference>
<organism evidence="1 2">
    <name type="scientific">Xanthocytophaga flava</name>
    <dbReference type="NCBI Taxonomy" id="3048013"/>
    <lineage>
        <taxon>Bacteria</taxon>
        <taxon>Pseudomonadati</taxon>
        <taxon>Bacteroidota</taxon>
        <taxon>Cytophagia</taxon>
        <taxon>Cytophagales</taxon>
        <taxon>Rhodocytophagaceae</taxon>
        <taxon>Xanthocytophaga</taxon>
    </lineage>
</organism>
<gene>
    <name evidence="1" type="ORF">QNI16_10360</name>
</gene>
<dbReference type="RefSeq" id="WP_313977954.1">
    <property type="nucleotide sequence ID" value="NZ_JASJOS010000004.1"/>
</dbReference>
<dbReference type="Proteomes" id="UP001241110">
    <property type="component" value="Unassembled WGS sequence"/>
</dbReference>
<accession>A0AAE3U618</accession>
<protein>
    <submittedName>
        <fullName evidence="1">Uncharacterized protein</fullName>
    </submittedName>
</protein>
<dbReference type="AlphaFoldDB" id="A0AAE3U618"/>
<reference evidence="1" key="1">
    <citation type="submission" date="2023-05" db="EMBL/GenBank/DDBJ databases">
        <authorList>
            <person name="Zhang X."/>
        </authorList>
    </citation>
    <scope>NUCLEOTIDE SEQUENCE</scope>
    <source>
        <strain evidence="1">YF14B1</strain>
    </source>
</reference>
<evidence type="ECO:0000313" key="1">
    <source>
        <dbReference type="EMBL" id="MDJ1480886.1"/>
    </source>
</evidence>
<sequence length="266" mass="31549">MNSNEETYLSYQQAKTLVQTLKLTSPLEWEELCKTGNKPDTIPSDPEHVYGRTGEWKDWQDWLGIPKTDIKKTKGHRKTFLPFEQARDFVRAIKLANRKEWGLYCKSGERPDNIPTNPNRIYTRTGEWTSWQDWLGSLKKQPFLPLEEAKKIIHPLRLRSTFEWNRYVRLGRKPPSIPASPKVFYKKTGEWKDWNDFLGIPADDTSLGYLPYQQARAFVHKLNLKNQRKWQFYRRTGSIPQNIPIDPEIFYTKTGDWTDWKDWLGL</sequence>